<accession>A0A9E2SBB5</accession>
<keyword evidence="1" id="KW-0472">Membrane</keyword>
<feature type="transmembrane region" description="Helical" evidence="1">
    <location>
        <begin position="248"/>
        <end position="267"/>
    </location>
</feature>
<organism evidence="2 3">
    <name type="scientific">Pinibacter aurantiacus</name>
    <dbReference type="NCBI Taxonomy" id="2851599"/>
    <lineage>
        <taxon>Bacteria</taxon>
        <taxon>Pseudomonadati</taxon>
        <taxon>Bacteroidota</taxon>
        <taxon>Chitinophagia</taxon>
        <taxon>Chitinophagales</taxon>
        <taxon>Chitinophagaceae</taxon>
        <taxon>Pinibacter</taxon>
    </lineage>
</organism>
<evidence type="ECO:0000313" key="2">
    <source>
        <dbReference type="EMBL" id="MBV4359888.1"/>
    </source>
</evidence>
<dbReference type="Pfam" id="PF12730">
    <property type="entry name" value="ABC2_membrane_4"/>
    <property type="match status" value="1"/>
</dbReference>
<dbReference type="AlphaFoldDB" id="A0A9E2SBB5"/>
<feature type="transmembrane region" description="Helical" evidence="1">
    <location>
        <begin position="154"/>
        <end position="175"/>
    </location>
</feature>
<evidence type="ECO:0000256" key="1">
    <source>
        <dbReference type="SAM" id="Phobius"/>
    </source>
</evidence>
<feature type="transmembrane region" description="Helical" evidence="1">
    <location>
        <begin position="182"/>
        <end position="203"/>
    </location>
</feature>
<protein>
    <submittedName>
        <fullName evidence="2">ABC transporter permease</fullName>
    </submittedName>
</protein>
<sequence length="271" mass="31110">MLNLVKTEWLKIKNYPAFWWVICITALSYPGINYTFLSIYHNITAKQTMQGQIVKALMGNPFSFPEAWHTVAFFSSLFIFIPAIVVIMLITNEYTYKTNRQNIIDGWSRQQFMWSKFISVVIITLIVSAIYFVVSLIIGSTNTDDVTASKWDQFYYVLLFAFQTFAQLSIAFLIGLLVRKSFIALAIFIFYCIILEPILVGILKFKANDVGRFLPLEISDRLIPIPAFLGKIDADTYKLALAAVQSHIFLTLIGLVITWSLSLFVYMRRDL</sequence>
<keyword evidence="1" id="KW-0812">Transmembrane</keyword>
<dbReference type="PANTHER" id="PTHR37305">
    <property type="entry name" value="INTEGRAL MEMBRANE PROTEIN-RELATED"/>
    <property type="match status" value="1"/>
</dbReference>
<feature type="transmembrane region" description="Helical" evidence="1">
    <location>
        <begin position="67"/>
        <end position="91"/>
    </location>
</feature>
<feature type="transmembrane region" description="Helical" evidence="1">
    <location>
        <begin position="12"/>
        <end position="32"/>
    </location>
</feature>
<proteinExistence type="predicted"/>
<dbReference type="EMBL" id="JAHSPG010000016">
    <property type="protein sequence ID" value="MBV4359888.1"/>
    <property type="molecule type" value="Genomic_DNA"/>
</dbReference>
<comment type="caution">
    <text evidence="2">The sequence shown here is derived from an EMBL/GenBank/DDBJ whole genome shotgun (WGS) entry which is preliminary data.</text>
</comment>
<feature type="transmembrane region" description="Helical" evidence="1">
    <location>
        <begin position="112"/>
        <end position="134"/>
    </location>
</feature>
<gene>
    <name evidence="2" type="ORF">KTO63_22170</name>
</gene>
<evidence type="ECO:0000313" key="3">
    <source>
        <dbReference type="Proteomes" id="UP000812270"/>
    </source>
</evidence>
<keyword evidence="1" id="KW-1133">Transmembrane helix</keyword>
<name>A0A9E2SBB5_9BACT</name>
<dbReference type="PANTHER" id="PTHR37305:SF1">
    <property type="entry name" value="MEMBRANE PROTEIN"/>
    <property type="match status" value="1"/>
</dbReference>
<dbReference type="RefSeq" id="WP_217794146.1">
    <property type="nucleotide sequence ID" value="NZ_JAHSPG010000016.1"/>
</dbReference>
<reference evidence="2" key="1">
    <citation type="submission" date="2021-06" db="EMBL/GenBank/DDBJ databases">
        <authorList>
            <person name="Huq M.A."/>
        </authorList>
    </citation>
    <scope>NUCLEOTIDE SEQUENCE</scope>
    <source>
        <strain evidence="2">MAH-26</strain>
    </source>
</reference>
<keyword evidence="3" id="KW-1185">Reference proteome</keyword>
<dbReference type="Proteomes" id="UP000812270">
    <property type="component" value="Unassembled WGS sequence"/>
</dbReference>